<dbReference type="GO" id="GO:0016787">
    <property type="term" value="F:hydrolase activity"/>
    <property type="evidence" value="ECO:0007669"/>
    <property type="project" value="UniProtKB-KW"/>
</dbReference>
<comment type="caution">
    <text evidence="3">The sequence shown here is derived from an EMBL/GenBank/DDBJ whole genome shotgun (WGS) entry which is preliminary data.</text>
</comment>
<dbReference type="PANTHER" id="PTHR47572">
    <property type="entry name" value="LIPOPROTEIN-RELATED"/>
    <property type="match status" value="1"/>
</dbReference>
<evidence type="ECO:0000313" key="4">
    <source>
        <dbReference type="Proteomes" id="UP000294752"/>
    </source>
</evidence>
<reference evidence="3 4" key="1">
    <citation type="submission" date="2019-03" db="EMBL/GenBank/DDBJ databases">
        <title>Genomic Encyclopedia of Type Strains, Phase III (KMG-III): the genomes of soil and plant-associated and newly described type strains.</title>
        <authorList>
            <person name="Whitman W."/>
        </authorList>
    </citation>
    <scope>NUCLEOTIDE SEQUENCE [LARGE SCALE GENOMIC DNA]</scope>
    <source>
        <strain evidence="3 4">CGMCC 1.12801</strain>
    </source>
</reference>
<dbReference type="InterPro" id="IPR051262">
    <property type="entry name" value="SMP-30/CGR1_Lactonase"/>
</dbReference>
<organism evidence="3 4">
    <name type="scientific">Sphingobacterium paludis</name>
    <dbReference type="NCBI Taxonomy" id="1476465"/>
    <lineage>
        <taxon>Bacteria</taxon>
        <taxon>Pseudomonadati</taxon>
        <taxon>Bacteroidota</taxon>
        <taxon>Sphingobacteriia</taxon>
        <taxon>Sphingobacteriales</taxon>
        <taxon>Sphingobacteriaceae</taxon>
        <taxon>Sphingobacterium</taxon>
    </lineage>
</organism>
<dbReference type="Proteomes" id="UP000294752">
    <property type="component" value="Unassembled WGS sequence"/>
</dbReference>
<name>A0A4R7D0L1_9SPHI</name>
<dbReference type="PANTHER" id="PTHR47572:SF4">
    <property type="entry name" value="LACTONASE DRP35"/>
    <property type="match status" value="1"/>
</dbReference>
<protein>
    <submittedName>
        <fullName evidence="3">Gluconolactonase</fullName>
    </submittedName>
</protein>
<dbReference type="Gene3D" id="2.120.10.30">
    <property type="entry name" value="TolB, C-terminal domain"/>
    <property type="match status" value="1"/>
</dbReference>
<dbReference type="InterPro" id="IPR013658">
    <property type="entry name" value="SGL"/>
</dbReference>
<dbReference type="SUPFAM" id="SSF63829">
    <property type="entry name" value="Calcium-dependent phosphotriesterase"/>
    <property type="match status" value="1"/>
</dbReference>
<proteinExistence type="predicted"/>
<keyword evidence="4" id="KW-1185">Reference proteome</keyword>
<keyword evidence="1" id="KW-0378">Hydrolase</keyword>
<feature type="domain" description="SMP-30/Gluconolactonase/LRE-like region" evidence="2">
    <location>
        <begin position="33"/>
        <end position="272"/>
    </location>
</feature>
<dbReference type="AlphaFoldDB" id="A0A4R7D0L1"/>
<dbReference type="EMBL" id="SNZV01000006">
    <property type="protein sequence ID" value="TDS12296.1"/>
    <property type="molecule type" value="Genomic_DNA"/>
</dbReference>
<evidence type="ECO:0000259" key="2">
    <source>
        <dbReference type="Pfam" id="PF08450"/>
    </source>
</evidence>
<evidence type="ECO:0000313" key="3">
    <source>
        <dbReference type="EMBL" id="TDS12296.1"/>
    </source>
</evidence>
<dbReference type="OrthoDB" id="241638at2"/>
<evidence type="ECO:0000256" key="1">
    <source>
        <dbReference type="ARBA" id="ARBA00022801"/>
    </source>
</evidence>
<accession>A0A4R7D0L1</accession>
<dbReference type="InterPro" id="IPR011042">
    <property type="entry name" value="6-blade_b-propeller_TolB-like"/>
</dbReference>
<sequence length="282" mass="31840">MKTVFFMIMILTTLYSKAQLKGKLIEISAQFSFTEGPTADEQGNIYFTDQPNNSIWKYDTNGLLSLFMQPAGRSNGMFMDKEGFIVSCADEKNELWRIDPVSKAVDVLVTGYQNKLLNGPNDVWVSDRGTMYFTDPFYDRDYWQRDSSELPQALYMLQQGKLIQIDAALDKPNGIIGSPDGKHLFVADIGADKTFVYDVNGDGTLSNKRLFCEKGSDGMTVDDRGNVYLTGKGVFIYNKDGQQIHHIDVPAEWTANVCFGGKQHAYLFITASEKIFKIYPDW</sequence>
<gene>
    <name evidence="3" type="ORF">B0I21_106154</name>
</gene>
<dbReference type="Pfam" id="PF08450">
    <property type="entry name" value="SGL"/>
    <property type="match status" value="1"/>
</dbReference>